<accession>A0ABP1EKK0</accession>
<gene>
    <name evidence="2" type="ORF">TD3509T_1483</name>
</gene>
<evidence type="ECO:0000313" key="3">
    <source>
        <dbReference type="Proteomes" id="UP001497514"/>
    </source>
</evidence>
<organism evidence="2 3">
    <name type="scientific">Tenacibaculum dicentrarchi</name>
    <dbReference type="NCBI Taxonomy" id="669041"/>
    <lineage>
        <taxon>Bacteria</taxon>
        <taxon>Pseudomonadati</taxon>
        <taxon>Bacteroidota</taxon>
        <taxon>Flavobacteriia</taxon>
        <taxon>Flavobacteriales</taxon>
        <taxon>Flavobacteriaceae</taxon>
        <taxon>Tenacibaculum</taxon>
    </lineage>
</organism>
<dbReference type="Proteomes" id="UP001497514">
    <property type="component" value="Chromosome"/>
</dbReference>
<reference evidence="2 3" key="1">
    <citation type="submission" date="2024-05" db="EMBL/GenBank/DDBJ databases">
        <authorList>
            <person name="Duchaud E."/>
        </authorList>
    </citation>
    <scope>NUCLEOTIDE SEQUENCE [LARGE SCALE GENOMIC DNA]</scope>
    <source>
        <strain evidence="2">Ena-SAMPLE-TAB-13-05-2024-13:56:06:370-140309</strain>
    </source>
</reference>
<protein>
    <recommendedName>
        <fullName evidence="1">Antitoxin SocA-like Panacea domain-containing protein</fullName>
    </recommendedName>
</protein>
<dbReference type="EMBL" id="OZ038524">
    <property type="protein sequence ID" value="CAL2083143.1"/>
    <property type="molecule type" value="Genomic_DNA"/>
</dbReference>
<evidence type="ECO:0000313" key="2">
    <source>
        <dbReference type="EMBL" id="CAL2083143.1"/>
    </source>
</evidence>
<sequence>MSYTKSEIDKIGNTIIYLQEKIGDSISKTKTIKLLYFLEEFSIKKYGRPFLGLEWEVWHLGPVSEDLYAEINEPYILNEHIKHSHINGLDGCFIEPKHNFVDDEFSDSDIQLMDTLIENLGHFNATELINQTHLPHTLWYKVAKENNLLESFENKSRRTTDFKINLNELLSEDKQEMYNIYIESKEISRTYAM</sequence>
<name>A0ABP1EKK0_9FLAO</name>
<dbReference type="InterPro" id="IPR025272">
    <property type="entry name" value="SocA_Panacea"/>
</dbReference>
<feature type="domain" description="Antitoxin SocA-like Panacea" evidence="1">
    <location>
        <begin position="32"/>
        <end position="139"/>
    </location>
</feature>
<dbReference type="Pfam" id="PF13274">
    <property type="entry name" value="SocA_Panacea"/>
    <property type="match status" value="1"/>
</dbReference>
<proteinExistence type="predicted"/>
<dbReference type="RefSeq" id="WP_101902162.1">
    <property type="nucleotide sequence ID" value="NZ_OZ038524.1"/>
</dbReference>
<keyword evidence="3" id="KW-1185">Reference proteome</keyword>
<evidence type="ECO:0000259" key="1">
    <source>
        <dbReference type="Pfam" id="PF13274"/>
    </source>
</evidence>